<accession>A0A0H3ZTP7</accession>
<dbReference type="Pfam" id="PF09956">
    <property type="entry name" value="Phage_cement_2"/>
    <property type="match status" value="1"/>
</dbReference>
<reference evidence="1" key="1">
    <citation type="journal article" date="2015" name="MBio">
        <title>Eco-Evolutionary Dynamics of Episomes among Ecologically Cohesive Bacterial Populations.</title>
        <authorList>
            <person name="Xue H."/>
            <person name="Cordero O.X."/>
            <person name="Camas F.M."/>
            <person name="Trimble W."/>
            <person name="Meyer F."/>
            <person name="Guglielmini J."/>
            <person name="Rocha E.P."/>
            <person name="Polz M.F."/>
        </authorList>
    </citation>
    <scope>NUCLEOTIDE SEQUENCE</scope>
    <source>
        <strain evidence="1">FF_375</strain>
    </source>
</reference>
<name>A0A0H3ZTP7_9VIBR</name>
<organism evidence="1">
    <name type="scientific">Vibrio tasmaniensis</name>
    <dbReference type="NCBI Taxonomy" id="212663"/>
    <lineage>
        <taxon>Bacteria</taxon>
        <taxon>Pseudomonadati</taxon>
        <taxon>Pseudomonadota</taxon>
        <taxon>Gammaproteobacteria</taxon>
        <taxon>Vibrionales</taxon>
        <taxon>Vibrionaceae</taxon>
        <taxon>Vibrio</taxon>
    </lineage>
</organism>
<dbReference type="EMBL" id="KP795661">
    <property type="protein sequence ID" value="AKN39728.1"/>
    <property type="molecule type" value="Genomic_DNA"/>
</dbReference>
<evidence type="ECO:0000313" key="1">
    <source>
        <dbReference type="EMBL" id="AKN39728.1"/>
    </source>
</evidence>
<sequence length="110" mass="11813">MHQQAEGKNLTLIAAAKITSGEPMLYGARVVIPTVTVEAGRPFAAETSGVYLGVEDHIVDGLTPDYEGENAYWIVADSKLTTAKTTDSKANLHVGYFVTNFNEQALELGI</sequence>
<protein>
    <submittedName>
        <fullName evidence="1">Uncharacterized protein</fullName>
    </submittedName>
</protein>
<dbReference type="InterPro" id="IPR011231">
    <property type="entry name" value="Phage_VT1-Sakai_H0018"/>
</dbReference>
<proteinExistence type="predicted"/>
<dbReference type="AlphaFoldDB" id="A0A0H3ZTP7"/>